<dbReference type="EMBL" id="CP032630">
    <property type="protein sequence ID" value="AYF97597.1"/>
    <property type="molecule type" value="Genomic_DNA"/>
</dbReference>
<dbReference type="InterPro" id="IPR018929">
    <property type="entry name" value="DUF2510"/>
</dbReference>
<dbReference type="AlphaFoldDB" id="A0A387B5L3"/>
<evidence type="ECO:0000256" key="1">
    <source>
        <dbReference type="SAM" id="MobiDB-lite"/>
    </source>
</evidence>
<keyword evidence="2" id="KW-1133">Transmembrane helix</keyword>
<keyword evidence="2" id="KW-0472">Membrane</keyword>
<reference evidence="5" key="1">
    <citation type="submission" date="2018-09" db="EMBL/GenBank/DDBJ databases">
        <title>Genome sequencing of strain 2DFWR-13.</title>
        <authorList>
            <person name="Heo J."/>
            <person name="Kim S.-J."/>
            <person name="Kwon S.-W."/>
        </authorList>
    </citation>
    <scope>NUCLEOTIDE SEQUENCE [LARGE SCALE GENOMIC DNA]</scope>
    <source>
        <strain evidence="5">2DFWR-13</strain>
    </source>
</reference>
<feature type="domain" description="DUF2510" evidence="3">
    <location>
        <begin position="15"/>
        <end position="45"/>
    </location>
</feature>
<gene>
    <name evidence="4" type="ORF">D7I47_04515</name>
</gene>
<dbReference type="Proteomes" id="UP000278886">
    <property type="component" value="Chromosome"/>
</dbReference>
<organism evidence="4 5">
    <name type="scientific">Protaetiibacter intestinalis</name>
    <dbReference type="NCBI Taxonomy" id="2419774"/>
    <lineage>
        <taxon>Bacteria</taxon>
        <taxon>Bacillati</taxon>
        <taxon>Actinomycetota</taxon>
        <taxon>Actinomycetes</taxon>
        <taxon>Micrococcales</taxon>
        <taxon>Microbacteriaceae</taxon>
        <taxon>Protaetiibacter</taxon>
    </lineage>
</organism>
<feature type="transmembrane region" description="Helical" evidence="2">
    <location>
        <begin position="94"/>
        <end position="116"/>
    </location>
</feature>
<name>A0A387B5L3_9MICO</name>
<keyword evidence="2" id="KW-0812">Transmembrane</keyword>
<evidence type="ECO:0000259" key="3">
    <source>
        <dbReference type="Pfam" id="PF10708"/>
    </source>
</evidence>
<feature type="transmembrane region" description="Helical" evidence="2">
    <location>
        <begin position="68"/>
        <end position="88"/>
    </location>
</feature>
<evidence type="ECO:0000256" key="2">
    <source>
        <dbReference type="SAM" id="Phobius"/>
    </source>
</evidence>
<dbReference type="KEGG" id="lyd:D7I47_04515"/>
<feature type="region of interest" description="Disordered" evidence="1">
    <location>
        <begin position="1"/>
        <end position="21"/>
    </location>
</feature>
<evidence type="ECO:0000313" key="5">
    <source>
        <dbReference type="Proteomes" id="UP000278886"/>
    </source>
</evidence>
<protein>
    <submittedName>
        <fullName evidence="4">DUF2510 domain-containing protein</fullName>
    </submittedName>
</protein>
<dbReference type="Pfam" id="PF10708">
    <property type="entry name" value="DUF2510"/>
    <property type="match status" value="1"/>
</dbReference>
<feature type="transmembrane region" description="Helical" evidence="2">
    <location>
        <begin position="162"/>
        <end position="185"/>
    </location>
</feature>
<accession>A0A387B5L3</accession>
<evidence type="ECO:0000313" key="4">
    <source>
        <dbReference type="EMBL" id="AYF97597.1"/>
    </source>
</evidence>
<sequence length="193" mass="21219">MTRMSSPDAALPAEGWHPDPADAARERWWDGVAWTEFTREAPPVPGPIARRIHVREQIHRPPDASTRAVAWIAWSPGWIVFVLLPIALLGLASALASLLVPTLAGLIVGVLLALAWRDRRQLYDRGFPRRPALAWMLLGPVGYLVARWRALGEGRTEIVLCVAQLALIGVGWFIYEAITLGLGALGERLSETP</sequence>
<proteinExistence type="predicted"/>
<keyword evidence="5" id="KW-1185">Reference proteome</keyword>